<dbReference type="AlphaFoldDB" id="A0A5R9C5M4"/>
<sequence>MNWRVRLRNPQFIAQIAISIFVPILGYAGLTAQDLTSWAILLDLIIDAISNPYVLMIVAVSVYNAIQDPTTSGITDSMQALTYDKPRKDV</sequence>
<dbReference type="OrthoDB" id="3176072at2"/>
<evidence type="ECO:0000313" key="3">
    <source>
        <dbReference type="Proteomes" id="UP000307201"/>
    </source>
</evidence>
<evidence type="ECO:0000256" key="1">
    <source>
        <dbReference type="SAM" id="Phobius"/>
    </source>
</evidence>
<dbReference type="Proteomes" id="UP000307201">
    <property type="component" value="Unassembled WGS sequence"/>
</dbReference>
<dbReference type="InterPro" id="IPR006485">
    <property type="entry name" value="Phage-like_holin"/>
</dbReference>
<reference evidence="2 3" key="1">
    <citation type="submission" date="2019-05" db="EMBL/GenBank/DDBJ databases">
        <title>The metagenome of a microbial culture collection derived from dairy environment covers the genomic content of the human microbiome.</title>
        <authorList>
            <person name="Roder T."/>
            <person name="Wuthrich D."/>
            <person name="Sattari Z."/>
            <person name="Von Ah U."/>
            <person name="Bar C."/>
            <person name="Ronchi F."/>
            <person name="Macpherson A.J."/>
            <person name="Ganal-Vonarburg S.C."/>
            <person name="Bruggmann R."/>
            <person name="Vergeres G."/>
        </authorList>
    </citation>
    <scope>NUCLEOTIDE SEQUENCE [LARGE SCALE GENOMIC DNA]</scope>
    <source>
        <strain evidence="2 3">FAM 24235</strain>
    </source>
</reference>
<keyword evidence="1" id="KW-1133">Transmembrane helix</keyword>
<comment type="caution">
    <text evidence="2">The sequence shown here is derived from an EMBL/GenBank/DDBJ whole genome shotgun (WGS) entry which is preliminary data.</text>
</comment>
<proteinExistence type="predicted"/>
<dbReference type="Pfam" id="PF04531">
    <property type="entry name" value="Phage_holin_1"/>
    <property type="match status" value="1"/>
</dbReference>
<name>A0A5R9C5M4_9LACT</name>
<dbReference type="NCBIfam" id="TIGR01598">
    <property type="entry name" value="holin_phiLC3"/>
    <property type="match status" value="1"/>
</dbReference>
<gene>
    <name evidence="2" type="ORF">FEZ48_04540</name>
</gene>
<dbReference type="EMBL" id="VBTE01000009">
    <property type="protein sequence ID" value="TLQ08308.1"/>
    <property type="molecule type" value="Genomic_DNA"/>
</dbReference>
<keyword evidence="1" id="KW-0472">Membrane</keyword>
<feature type="transmembrane region" description="Helical" evidence="1">
    <location>
        <begin position="12"/>
        <end position="32"/>
    </location>
</feature>
<organism evidence="2 3">
    <name type="scientific">Marinilactibacillus psychrotolerans</name>
    <dbReference type="NCBI Taxonomy" id="191770"/>
    <lineage>
        <taxon>Bacteria</taxon>
        <taxon>Bacillati</taxon>
        <taxon>Bacillota</taxon>
        <taxon>Bacilli</taxon>
        <taxon>Lactobacillales</taxon>
        <taxon>Carnobacteriaceae</taxon>
        <taxon>Marinilactibacillus</taxon>
    </lineage>
</organism>
<protein>
    <submittedName>
        <fullName evidence="2">Phage holin</fullName>
    </submittedName>
</protein>
<evidence type="ECO:0000313" key="2">
    <source>
        <dbReference type="EMBL" id="TLQ08308.1"/>
    </source>
</evidence>
<keyword evidence="1" id="KW-0812">Transmembrane</keyword>
<feature type="transmembrane region" description="Helical" evidence="1">
    <location>
        <begin position="38"/>
        <end position="63"/>
    </location>
</feature>
<accession>A0A5R9C5M4</accession>